<accession>A0A0P9DPF8</accession>
<evidence type="ECO:0000313" key="1">
    <source>
        <dbReference type="EMBL" id="KPV51979.1"/>
    </source>
</evidence>
<comment type="caution">
    <text evidence="1">The sequence shown here is derived from an EMBL/GenBank/DDBJ whole genome shotgun (WGS) entry which is preliminary data.</text>
</comment>
<name>A0A0P9DPF8_9CHLR</name>
<keyword evidence="2" id="KW-1185">Reference proteome</keyword>
<dbReference type="SUPFAM" id="SSF48452">
    <property type="entry name" value="TPR-like"/>
    <property type="match status" value="1"/>
</dbReference>
<organism evidence="1 2">
    <name type="scientific">Kouleothrix aurantiaca</name>
    <dbReference type="NCBI Taxonomy" id="186479"/>
    <lineage>
        <taxon>Bacteria</taxon>
        <taxon>Bacillati</taxon>
        <taxon>Chloroflexota</taxon>
        <taxon>Chloroflexia</taxon>
        <taxon>Chloroflexales</taxon>
        <taxon>Roseiflexineae</taxon>
        <taxon>Roseiflexaceae</taxon>
        <taxon>Kouleothrix</taxon>
    </lineage>
</organism>
<sequence length="444" mass="47209">MTTTIDALRRAADAARASGDHETAIAKYSEALALVPAEGDPEREYMLRSGRADSAFLWGSYPLADADIGALQALARGNLAREVEVIERQVLLWRTRGQAANGRDMAEAMLGRVAGQPRLEAICLFALAVSSYSLGDYPRLHAATERLEGLAAQLGEPAINLRALHASVGANILAGQFDLALQRGERYSALARAEADRLNEAQALNFLGIVASDLAKQIAYSKEALLLYEALGVREREATARYNLGIGYQKLGLFGQAQACFQHALQIMRAIGSYDSMSYPLFGLGDVLLEIGHPGEASAMFAEGRTNAEASGALRTVLHCQAGIARAILSHSPGEAAAQLRAVADAFGERGIFGEQAYALGWLGAAQLAAGDIPAALASTAAAIALTDAGHTFEDYGSMEVCWWRYQALRAAGDDAAADEALRRTYTILLGRVSTLGDAGLRRN</sequence>
<dbReference type="InterPro" id="IPR019734">
    <property type="entry name" value="TPR_rpt"/>
</dbReference>
<dbReference type="PANTHER" id="PTHR10098:SF108">
    <property type="entry name" value="TETRATRICOPEPTIDE REPEAT PROTEIN 28"/>
    <property type="match status" value="1"/>
</dbReference>
<dbReference type="EMBL" id="LJCR01000704">
    <property type="protein sequence ID" value="KPV51979.1"/>
    <property type="molecule type" value="Genomic_DNA"/>
</dbReference>
<dbReference type="PANTHER" id="PTHR10098">
    <property type="entry name" value="RAPSYN-RELATED"/>
    <property type="match status" value="1"/>
</dbReference>
<dbReference type="Pfam" id="PF13424">
    <property type="entry name" value="TPR_12"/>
    <property type="match status" value="1"/>
</dbReference>
<dbReference type="SMART" id="SM00028">
    <property type="entry name" value="TPR"/>
    <property type="match status" value="2"/>
</dbReference>
<dbReference type="InterPro" id="IPR011990">
    <property type="entry name" value="TPR-like_helical_dom_sf"/>
</dbReference>
<dbReference type="Proteomes" id="UP000050509">
    <property type="component" value="Unassembled WGS sequence"/>
</dbReference>
<feature type="non-terminal residue" evidence="1">
    <location>
        <position position="444"/>
    </location>
</feature>
<dbReference type="Gene3D" id="1.25.40.10">
    <property type="entry name" value="Tetratricopeptide repeat domain"/>
    <property type="match status" value="2"/>
</dbReference>
<reference evidence="1 2" key="1">
    <citation type="submission" date="2015-09" db="EMBL/GenBank/DDBJ databases">
        <title>Draft genome sequence of Kouleothrix aurantiaca JCM 19913.</title>
        <authorList>
            <person name="Hemp J."/>
        </authorList>
    </citation>
    <scope>NUCLEOTIDE SEQUENCE [LARGE SCALE GENOMIC DNA]</scope>
    <source>
        <strain evidence="1 2">COM-B</strain>
    </source>
</reference>
<evidence type="ECO:0000313" key="2">
    <source>
        <dbReference type="Proteomes" id="UP000050509"/>
    </source>
</evidence>
<gene>
    <name evidence="1" type="ORF">SE17_18160</name>
</gene>
<protein>
    <recommendedName>
        <fullName evidence="3">MalT-like TPR region domain-containing protein</fullName>
    </recommendedName>
</protein>
<dbReference type="AlphaFoldDB" id="A0A0P9DPF8"/>
<proteinExistence type="predicted"/>
<evidence type="ECO:0008006" key="3">
    <source>
        <dbReference type="Google" id="ProtNLM"/>
    </source>
</evidence>